<evidence type="ECO:0000313" key="2">
    <source>
        <dbReference type="EMBL" id="PVD27282.1"/>
    </source>
</evidence>
<protein>
    <submittedName>
        <fullName evidence="2">Uncharacterized protein</fullName>
    </submittedName>
</protein>
<comment type="caution">
    <text evidence="2">The sequence shown here is derived from an EMBL/GenBank/DDBJ whole genome shotgun (WGS) entry which is preliminary data.</text>
</comment>
<organism evidence="2 3">
    <name type="scientific">Pomacea canaliculata</name>
    <name type="common">Golden apple snail</name>
    <dbReference type="NCBI Taxonomy" id="400727"/>
    <lineage>
        <taxon>Eukaryota</taxon>
        <taxon>Metazoa</taxon>
        <taxon>Spiralia</taxon>
        <taxon>Lophotrochozoa</taxon>
        <taxon>Mollusca</taxon>
        <taxon>Gastropoda</taxon>
        <taxon>Caenogastropoda</taxon>
        <taxon>Architaenioglossa</taxon>
        <taxon>Ampullarioidea</taxon>
        <taxon>Ampullariidae</taxon>
        <taxon>Pomacea</taxon>
    </lineage>
</organism>
<evidence type="ECO:0000313" key="3">
    <source>
        <dbReference type="Proteomes" id="UP000245119"/>
    </source>
</evidence>
<feature type="region of interest" description="Disordered" evidence="1">
    <location>
        <begin position="411"/>
        <end position="438"/>
    </location>
</feature>
<gene>
    <name evidence="2" type="ORF">C0Q70_12437</name>
</gene>
<name>A0A2T7P1I6_POMCA</name>
<sequence>MNYHEIVCTQRSLKVIIKNSTDPIVVERNSTSEVYFSLSDIPDTTLNYIAVFEANKTSEIRFSVEDVASYILSYTLFINHKAPGTDISRLKCFLTKTDETCKSSTPDCRCLHGHQYKMAKAFREEDCGEWNFSVAGIGFSVKNGVHISIVAHSPETNQSVELCKLPERSLLKLSIDNTTGPFVIEHNSVSEVCFSVDHVENKLLSYTITINHKAFGTHVSQLKCYLSKTPGKCSSDNEDCECLTEKTGHHQYRLKKVFDYEDSGEWTFTLSGQGLSFERAINITVIPDCRYRLHGADQITRWPTFCQVPGLIAALSLVTSSSSTDCECLEQTPEHVYKLKKHMQEDDGGEWIFVLNGKGMTEQTAINITVLSRGRVAINTTEVVKSRKGELESVPRKLTMDPVYDVLPETSHRGWSPTARRTRTVNKESKSPRQPPSAILMSTQDLTTPVVGFMKQQVFNDVYRRELKTILPLP</sequence>
<dbReference type="Proteomes" id="UP000245119">
    <property type="component" value="Linkage Group LG7"/>
</dbReference>
<proteinExistence type="predicted"/>
<evidence type="ECO:0000256" key="1">
    <source>
        <dbReference type="SAM" id="MobiDB-lite"/>
    </source>
</evidence>
<accession>A0A2T7P1I6</accession>
<dbReference type="EMBL" id="PZQS01000007">
    <property type="protein sequence ID" value="PVD27282.1"/>
    <property type="molecule type" value="Genomic_DNA"/>
</dbReference>
<dbReference type="AlphaFoldDB" id="A0A2T7P1I6"/>
<keyword evidence="3" id="KW-1185">Reference proteome</keyword>
<reference evidence="2 3" key="1">
    <citation type="submission" date="2018-04" db="EMBL/GenBank/DDBJ databases">
        <title>The genome of golden apple snail Pomacea canaliculata provides insight into stress tolerance and invasive adaptation.</title>
        <authorList>
            <person name="Liu C."/>
            <person name="Liu B."/>
            <person name="Ren Y."/>
            <person name="Zhang Y."/>
            <person name="Wang H."/>
            <person name="Li S."/>
            <person name="Jiang F."/>
            <person name="Yin L."/>
            <person name="Zhang G."/>
            <person name="Qian W."/>
            <person name="Fan W."/>
        </authorList>
    </citation>
    <scope>NUCLEOTIDE SEQUENCE [LARGE SCALE GENOMIC DNA]</scope>
    <source>
        <strain evidence="2">SZHN2017</strain>
        <tissue evidence="2">Muscle</tissue>
    </source>
</reference>